<evidence type="ECO:0000259" key="4">
    <source>
        <dbReference type="PROSITE" id="PS50930"/>
    </source>
</evidence>
<accession>A0A1P9WTK4</accession>
<feature type="modified residue" description="4-aspartylphosphate" evidence="2">
    <location>
        <position position="54"/>
    </location>
</feature>
<dbReference type="SUPFAM" id="SSF52172">
    <property type="entry name" value="CheY-like"/>
    <property type="match status" value="1"/>
</dbReference>
<protein>
    <submittedName>
        <fullName evidence="5">LytTR family transcriptional regulator</fullName>
    </submittedName>
</protein>
<dbReference type="Pfam" id="PF04397">
    <property type="entry name" value="LytTR"/>
    <property type="match status" value="1"/>
</dbReference>
<dbReference type="Gene3D" id="2.40.50.1020">
    <property type="entry name" value="LytTr DNA-binding domain"/>
    <property type="match status" value="1"/>
</dbReference>
<dbReference type="GO" id="GO:0032993">
    <property type="term" value="C:protein-DNA complex"/>
    <property type="evidence" value="ECO:0007669"/>
    <property type="project" value="TreeGrafter"/>
</dbReference>
<evidence type="ECO:0000256" key="2">
    <source>
        <dbReference type="PROSITE-ProRule" id="PRU00169"/>
    </source>
</evidence>
<dbReference type="GO" id="GO:0000976">
    <property type="term" value="F:transcription cis-regulatory region binding"/>
    <property type="evidence" value="ECO:0007669"/>
    <property type="project" value="TreeGrafter"/>
</dbReference>
<feature type="domain" description="HTH LytTR-type" evidence="4">
    <location>
        <begin position="172"/>
        <end position="255"/>
    </location>
</feature>
<keyword evidence="2" id="KW-0597">Phosphoprotein</keyword>
<evidence type="ECO:0000256" key="1">
    <source>
        <dbReference type="ARBA" id="ARBA00023125"/>
    </source>
</evidence>
<dbReference type="InterPro" id="IPR007492">
    <property type="entry name" value="LytTR_DNA-bd_dom"/>
</dbReference>
<dbReference type="PANTHER" id="PTHR48111:SF69">
    <property type="entry name" value="RESPONSE REGULATOR RECEIVER"/>
    <property type="match status" value="1"/>
</dbReference>
<dbReference type="RefSeq" id="WP_077130156.1">
    <property type="nucleotide sequence ID" value="NZ_CP014263.1"/>
</dbReference>
<dbReference type="AlphaFoldDB" id="A0A1P9WTK4"/>
<evidence type="ECO:0000259" key="3">
    <source>
        <dbReference type="PROSITE" id="PS50110"/>
    </source>
</evidence>
<dbReference type="PANTHER" id="PTHR48111">
    <property type="entry name" value="REGULATOR OF RPOS"/>
    <property type="match status" value="1"/>
</dbReference>
<dbReference type="PROSITE" id="PS50110">
    <property type="entry name" value="RESPONSE_REGULATORY"/>
    <property type="match status" value="1"/>
</dbReference>
<dbReference type="InterPro" id="IPR001789">
    <property type="entry name" value="Sig_transdc_resp-reg_receiver"/>
</dbReference>
<keyword evidence="6" id="KW-1185">Reference proteome</keyword>
<evidence type="ECO:0000313" key="5">
    <source>
        <dbReference type="EMBL" id="AQG78715.1"/>
    </source>
</evidence>
<name>A0A1P9WTK4_9BACT</name>
<dbReference type="OrthoDB" id="646623at2"/>
<dbReference type="GO" id="GO:0000156">
    <property type="term" value="F:phosphorelay response regulator activity"/>
    <property type="evidence" value="ECO:0007669"/>
    <property type="project" value="TreeGrafter"/>
</dbReference>
<dbReference type="Pfam" id="PF00072">
    <property type="entry name" value="Response_reg"/>
    <property type="match status" value="1"/>
</dbReference>
<dbReference type="SMART" id="SM00850">
    <property type="entry name" value="LytTR"/>
    <property type="match status" value="1"/>
</dbReference>
<reference evidence="5 6" key="1">
    <citation type="submission" date="2016-01" db="EMBL/GenBank/DDBJ databases">
        <authorList>
            <person name="Oliw E.H."/>
        </authorList>
    </citation>
    <scope>NUCLEOTIDE SEQUENCE [LARGE SCALE GENOMIC DNA]</scope>
    <source>
        <strain evidence="5 6">DY10</strain>
    </source>
</reference>
<feature type="domain" description="Response regulatory" evidence="3">
    <location>
        <begin position="2"/>
        <end position="114"/>
    </location>
</feature>
<dbReference type="EMBL" id="CP014263">
    <property type="protein sequence ID" value="AQG78715.1"/>
    <property type="molecule type" value="Genomic_DNA"/>
</dbReference>
<sequence>MTILLIEDEPLVGKQLLKLMRQLEPDATLAGPLTSVQDVVDYLTNNRPDLVIADIQLADGVSFDAFGTVGLNVPVIFTTAYDEYAIRAFKLNSIDYLLKPIDPDELRAALAKYHRWQPTGTDFAEQFQMFLAQFTGRSATPAYKRRFTAHYLRQIISVSQEQIACFCRDELIFLHTTDGQKLITDYRTLDELDELLDPARFFRANRQYIIALESVAGYEPHYSGKLIVHLKKPNDSLDITISKEKAGAFRQWFEG</sequence>
<dbReference type="GO" id="GO:0006355">
    <property type="term" value="P:regulation of DNA-templated transcription"/>
    <property type="evidence" value="ECO:0007669"/>
    <property type="project" value="TreeGrafter"/>
</dbReference>
<dbReference type="Proteomes" id="UP000187941">
    <property type="component" value="Chromosome"/>
</dbReference>
<proteinExistence type="predicted"/>
<dbReference type="SMART" id="SM00448">
    <property type="entry name" value="REC"/>
    <property type="match status" value="1"/>
</dbReference>
<gene>
    <name evidence="5" type="ORF">AWR27_04820</name>
</gene>
<dbReference type="GO" id="GO:0005829">
    <property type="term" value="C:cytosol"/>
    <property type="evidence" value="ECO:0007669"/>
    <property type="project" value="TreeGrafter"/>
</dbReference>
<dbReference type="PROSITE" id="PS50930">
    <property type="entry name" value="HTH_LYTTR"/>
    <property type="match status" value="1"/>
</dbReference>
<dbReference type="InterPro" id="IPR039420">
    <property type="entry name" value="WalR-like"/>
</dbReference>
<keyword evidence="1" id="KW-0238">DNA-binding</keyword>
<organism evidence="5 6">
    <name type="scientific">Spirosoma montaniterrae</name>
    <dbReference type="NCBI Taxonomy" id="1178516"/>
    <lineage>
        <taxon>Bacteria</taxon>
        <taxon>Pseudomonadati</taxon>
        <taxon>Bacteroidota</taxon>
        <taxon>Cytophagia</taxon>
        <taxon>Cytophagales</taxon>
        <taxon>Cytophagaceae</taxon>
        <taxon>Spirosoma</taxon>
    </lineage>
</organism>
<evidence type="ECO:0000313" key="6">
    <source>
        <dbReference type="Proteomes" id="UP000187941"/>
    </source>
</evidence>
<dbReference type="Gene3D" id="3.40.50.2300">
    <property type="match status" value="1"/>
</dbReference>
<dbReference type="InterPro" id="IPR011006">
    <property type="entry name" value="CheY-like_superfamily"/>
</dbReference>
<dbReference type="KEGG" id="smon:AWR27_04820"/>
<dbReference type="STRING" id="1178516.AWR27_04820"/>